<feature type="transmembrane region" description="Helical" evidence="1">
    <location>
        <begin position="335"/>
        <end position="351"/>
    </location>
</feature>
<dbReference type="Proteomes" id="UP000824300">
    <property type="component" value="Chromosome"/>
</dbReference>
<gene>
    <name evidence="2" type="ORF">K3162_00230</name>
</gene>
<reference evidence="2 3" key="1">
    <citation type="submission" date="2021-08" db="EMBL/GenBank/DDBJ databases">
        <title>Comparative Genomics Analysis of the Genus Qipengyuania Reveals Extensive Genetic Diversity and Metabolic Versatility, Including the Description of Fifteen Novel Species.</title>
        <authorList>
            <person name="Liu Y."/>
        </authorList>
    </citation>
    <scope>NUCLEOTIDE SEQUENCE [LARGE SCALE GENOMIC DNA]</scope>
    <source>
        <strain evidence="2 3">1NDW3</strain>
    </source>
</reference>
<keyword evidence="1" id="KW-0812">Transmembrane</keyword>
<feature type="transmembrane region" description="Helical" evidence="1">
    <location>
        <begin position="217"/>
        <end position="241"/>
    </location>
</feature>
<proteinExistence type="predicted"/>
<evidence type="ECO:0008006" key="4">
    <source>
        <dbReference type="Google" id="ProtNLM"/>
    </source>
</evidence>
<protein>
    <recommendedName>
        <fullName evidence="4">Dolichyl-phosphate-mannose-protein mannosyltransferase</fullName>
    </recommendedName>
</protein>
<name>A0ABX8ZY11_9SPHN</name>
<feature type="transmembrane region" description="Helical" evidence="1">
    <location>
        <begin position="17"/>
        <end position="35"/>
    </location>
</feature>
<feature type="transmembrane region" description="Helical" evidence="1">
    <location>
        <begin position="74"/>
        <end position="92"/>
    </location>
</feature>
<evidence type="ECO:0000313" key="2">
    <source>
        <dbReference type="EMBL" id="QZD92518.1"/>
    </source>
</evidence>
<feature type="transmembrane region" description="Helical" evidence="1">
    <location>
        <begin position="306"/>
        <end position="323"/>
    </location>
</feature>
<sequence length="440" mass="47319">MVFLLQREFSAIERRDVILAITLGVVVMVVSVLRIEVSREAISVNNCVLGADTVSIWRYLEEGNFLGLRVHKHALAVVLIALLAQPLIWLGISQALAATLALSLVQACAAVLAFAYFRRAGNTKAVSAGLTLLVLSTLGVATHFGMAESYGVTLLAICIACLLLPVVAEKARQDALVSASVAGAIGAGLALANAPAAAFLLVYFACLLKKAEVVADLRKFALCILVPLAFVLLAVVAPAVAAEGDDGLGWHGDYLERFASFSHFIDPQVLADFLATSFVFSFVAPYEFLRCRFIFADLVQFGARPLHLAAYLAMASLLVVSLVRAVRSSERTETFGLLAAASAILLFYLYFNPDEALLYSPQWLIALFFASAPGVPRMAIWVWLAAVLGLLVNVPTLHHEKTSDPEVCCPHPPGSMMERELPSVLIREGSRHNTRGGAEQ</sequence>
<dbReference type="EMBL" id="CP081296">
    <property type="protein sequence ID" value="QZD92518.1"/>
    <property type="molecule type" value="Genomic_DNA"/>
</dbReference>
<feature type="transmembrane region" description="Helical" evidence="1">
    <location>
        <begin position="125"/>
        <end position="144"/>
    </location>
</feature>
<keyword evidence="3" id="KW-1185">Reference proteome</keyword>
<evidence type="ECO:0000256" key="1">
    <source>
        <dbReference type="SAM" id="Phobius"/>
    </source>
</evidence>
<keyword evidence="1" id="KW-1133">Transmembrane helix</keyword>
<keyword evidence="1" id="KW-0472">Membrane</keyword>
<evidence type="ECO:0000313" key="3">
    <source>
        <dbReference type="Proteomes" id="UP000824300"/>
    </source>
</evidence>
<organism evidence="2 3">
    <name type="scientific">Qipengyuania xiapuensis</name>
    <dbReference type="NCBI Taxonomy" id="2867236"/>
    <lineage>
        <taxon>Bacteria</taxon>
        <taxon>Pseudomonadati</taxon>
        <taxon>Pseudomonadota</taxon>
        <taxon>Alphaproteobacteria</taxon>
        <taxon>Sphingomonadales</taxon>
        <taxon>Erythrobacteraceae</taxon>
        <taxon>Qipengyuania</taxon>
    </lineage>
</organism>
<accession>A0ABX8ZY11</accession>
<feature type="transmembrane region" description="Helical" evidence="1">
    <location>
        <begin position="98"/>
        <end position="118"/>
    </location>
</feature>
<dbReference type="RefSeq" id="WP_221428218.1">
    <property type="nucleotide sequence ID" value="NZ_CP081296.1"/>
</dbReference>
<feature type="transmembrane region" description="Helical" evidence="1">
    <location>
        <begin position="363"/>
        <end position="392"/>
    </location>
</feature>
<feature type="transmembrane region" description="Helical" evidence="1">
    <location>
        <begin position="175"/>
        <end position="205"/>
    </location>
</feature>